<evidence type="ECO:0008006" key="3">
    <source>
        <dbReference type="Google" id="ProtNLM"/>
    </source>
</evidence>
<organism evidence="1 2">
    <name type="scientific">Lysinimonas soli</name>
    <dbReference type="NCBI Taxonomy" id="1074233"/>
    <lineage>
        <taxon>Bacteria</taxon>
        <taxon>Bacillati</taxon>
        <taxon>Actinomycetota</taxon>
        <taxon>Actinomycetes</taxon>
        <taxon>Micrococcales</taxon>
        <taxon>Microbacteriaceae</taxon>
        <taxon>Lysinimonas</taxon>
    </lineage>
</organism>
<gene>
    <name evidence="1" type="ORF">ACFPJ4_12265</name>
</gene>
<dbReference type="RefSeq" id="WP_386740730.1">
    <property type="nucleotide sequence ID" value="NZ_JBHSMG010000003.1"/>
</dbReference>
<proteinExistence type="predicted"/>
<dbReference type="Gene3D" id="3.10.450.50">
    <property type="match status" value="1"/>
</dbReference>
<dbReference type="InterPro" id="IPR032710">
    <property type="entry name" value="NTF2-like_dom_sf"/>
</dbReference>
<protein>
    <recommendedName>
        <fullName evidence="3">Nuclear transport factor 2 family protein</fullName>
    </recommendedName>
</protein>
<evidence type="ECO:0000313" key="2">
    <source>
        <dbReference type="Proteomes" id="UP001596039"/>
    </source>
</evidence>
<keyword evidence="2" id="KW-1185">Reference proteome</keyword>
<dbReference type="SUPFAM" id="SSF54427">
    <property type="entry name" value="NTF2-like"/>
    <property type="match status" value="1"/>
</dbReference>
<dbReference type="EMBL" id="JBHSMG010000003">
    <property type="protein sequence ID" value="MFC5503016.1"/>
    <property type="molecule type" value="Genomic_DNA"/>
</dbReference>
<name>A0ABW0NRE5_9MICO</name>
<reference evidence="2" key="1">
    <citation type="journal article" date="2019" name="Int. J. Syst. Evol. Microbiol.">
        <title>The Global Catalogue of Microorganisms (GCM) 10K type strain sequencing project: providing services to taxonomists for standard genome sequencing and annotation.</title>
        <authorList>
            <consortium name="The Broad Institute Genomics Platform"/>
            <consortium name="The Broad Institute Genome Sequencing Center for Infectious Disease"/>
            <person name="Wu L."/>
            <person name="Ma J."/>
        </authorList>
    </citation>
    <scope>NUCLEOTIDE SEQUENCE [LARGE SCALE GENOMIC DNA]</scope>
    <source>
        <strain evidence="2">CGMCC 4.6997</strain>
    </source>
</reference>
<comment type="caution">
    <text evidence="1">The sequence shown here is derived from an EMBL/GenBank/DDBJ whole genome shotgun (WGS) entry which is preliminary data.</text>
</comment>
<accession>A0ABW0NRE5</accession>
<dbReference type="Proteomes" id="UP001596039">
    <property type="component" value="Unassembled WGS sequence"/>
</dbReference>
<evidence type="ECO:0000313" key="1">
    <source>
        <dbReference type="EMBL" id="MFC5503016.1"/>
    </source>
</evidence>
<sequence length="117" mass="12237">MSNAGTTATDSDRDAGALVEKWVELWNGDYSLAAQIISDGNRVHAAMFDGGDGSAVGGVSGMVDFVTQLRSLLPDLVSSVEVGPIIDILRVADQQAVEYWLNADTLGLVTQLQLGAG</sequence>